<proteinExistence type="predicted"/>
<evidence type="ECO:0000313" key="8">
    <source>
        <dbReference type="Proteomes" id="UP000198604"/>
    </source>
</evidence>
<dbReference type="Gene3D" id="3.90.1720.10">
    <property type="entry name" value="endopeptidase domain like (from Nostoc punctiforme)"/>
    <property type="match status" value="1"/>
</dbReference>
<dbReference type="AlphaFoldDB" id="A0A0E4H3H6"/>
<evidence type="ECO:0000256" key="4">
    <source>
        <dbReference type="SAM" id="SignalP"/>
    </source>
</evidence>
<keyword evidence="1 4" id="KW-0732">Signal</keyword>
<evidence type="ECO:0000259" key="5">
    <source>
        <dbReference type="PROSITE" id="PS50911"/>
    </source>
</evidence>
<evidence type="ECO:0000256" key="2">
    <source>
        <dbReference type="ARBA" id="ARBA00022801"/>
    </source>
</evidence>
<dbReference type="SUPFAM" id="SSF54106">
    <property type="entry name" value="LysM domain"/>
    <property type="match status" value="2"/>
</dbReference>
<dbReference type="Gene3D" id="3.10.350.10">
    <property type="entry name" value="LysM domain"/>
    <property type="match status" value="2"/>
</dbReference>
<dbReference type="CDD" id="cd00118">
    <property type="entry name" value="LysM"/>
    <property type="match status" value="2"/>
</dbReference>
<dbReference type="GO" id="GO:0071555">
    <property type="term" value="P:cell wall organization"/>
    <property type="evidence" value="ECO:0007669"/>
    <property type="project" value="UniProtKB-KW"/>
</dbReference>
<dbReference type="PANTHER" id="PTHR33734:SF22">
    <property type="entry name" value="MEMBRANE-BOUND LYTIC MUREIN TRANSGLYCOSYLASE D"/>
    <property type="match status" value="1"/>
</dbReference>
<feature type="domain" description="LysM" evidence="6">
    <location>
        <begin position="97"/>
        <end position="141"/>
    </location>
</feature>
<evidence type="ECO:0000256" key="1">
    <source>
        <dbReference type="ARBA" id="ARBA00022729"/>
    </source>
</evidence>
<name>A0A0E4H3H6_9STRE</name>
<dbReference type="SMART" id="SM00257">
    <property type="entry name" value="LysM"/>
    <property type="match status" value="2"/>
</dbReference>
<dbReference type="InterPro" id="IPR036779">
    <property type="entry name" value="LysM_dom_sf"/>
</dbReference>
<dbReference type="PROSITE" id="PS50911">
    <property type="entry name" value="CHAP"/>
    <property type="match status" value="1"/>
</dbReference>
<protein>
    <submittedName>
        <fullName evidence="7">Putative peptidoglycan hydrolase and general stress protein</fullName>
    </submittedName>
</protein>
<accession>A0A0E4H3H6</accession>
<dbReference type="Pfam" id="PF01476">
    <property type="entry name" value="LysM"/>
    <property type="match status" value="2"/>
</dbReference>
<dbReference type="RefSeq" id="WP_093649794.1">
    <property type="nucleotide sequence ID" value="NZ_CTEN01000001.1"/>
</dbReference>
<evidence type="ECO:0000256" key="3">
    <source>
        <dbReference type="ARBA" id="ARBA00023316"/>
    </source>
</evidence>
<keyword evidence="2 7" id="KW-0378">Hydrolase</keyword>
<dbReference type="InterPro" id="IPR038765">
    <property type="entry name" value="Papain-like_cys_pep_sf"/>
</dbReference>
<dbReference type="SUPFAM" id="SSF54001">
    <property type="entry name" value="Cysteine proteinases"/>
    <property type="match status" value="1"/>
</dbReference>
<feature type="domain" description="Peptidase C51" evidence="5">
    <location>
        <begin position="150"/>
        <end position="271"/>
    </location>
</feature>
<dbReference type="PROSITE" id="PS51782">
    <property type="entry name" value="LYSM"/>
    <property type="match status" value="2"/>
</dbReference>
<keyword evidence="3" id="KW-0961">Cell wall biogenesis/degradation</keyword>
<feature type="domain" description="LysM" evidence="6">
    <location>
        <begin position="29"/>
        <end position="73"/>
    </location>
</feature>
<evidence type="ECO:0000313" key="7">
    <source>
        <dbReference type="EMBL" id="CQR24087.1"/>
    </source>
</evidence>
<dbReference type="PANTHER" id="PTHR33734">
    <property type="entry name" value="LYSM DOMAIN-CONTAINING GPI-ANCHORED PROTEIN 2"/>
    <property type="match status" value="1"/>
</dbReference>
<dbReference type="GO" id="GO:0008932">
    <property type="term" value="F:lytic endotransglycosylase activity"/>
    <property type="evidence" value="ECO:0007669"/>
    <property type="project" value="TreeGrafter"/>
</dbReference>
<sequence precursor="true">MKKVLGKVSLFALVLAGGLLMDQSASADTSYTIQQGDSFYLIAQKYGLDPNTLAAANGLGIYDLIVPGQVLTIPGYQAPATVVENPAPAVASSTSSSNYTVQAGDSFSSIAATYGMDFNQLASNNGLNIYSTIVPGQILQVTAPAGTRAQVETTSSYYLPGYTYEPGVNYPVGQCTWAVQKLTGWAGDWWGNASQWAENAFREGFAVGTTPAVGAIAVWNDGGFGHVALVTGVDGNNIQVLEANINGRQWIDNHRGWFNPNAASGHLSYIYAP</sequence>
<organism evidence="7 8">
    <name type="scientific">Streptococcus varani</name>
    <dbReference type="NCBI Taxonomy" id="1608583"/>
    <lineage>
        <taxon>Bacteria</taxon>
        <taxon>Bacillati</taxon>
        <taxon>Bacillota</taxon>
        <taxon>Bacilli</taxon>
        <taxon>Lactobacillales</taxon>
        <taxon>Streptococcaceae</taxon>
        <taxon>Streptococcus</taxon>
    </lineage>
</organism>
<feature type="signal peptide" evidence="4">
    <location>
        <begin position="1"/>
        <end position="27"/>
    </location>
</feature>
<dbReference type="Pfam" id="PF05257">
    <property type="entry name" value="CHAP"/>
    <property type="match status" value="1"/>
</dbReference>
<dbReference type="EMBL" id="CTEN01000001">
    <property type="protein sequence ID" value="CQR24087.1"/>
    <property type="molecule type" value="Genomic_DNA"/>
</dbReference>
<dbReference type="GO" id="GO:0016787">
    <property type="term" value="F:hydrolase activity"/>
    <property type="evidence" value="ECO:0007669"/>
    <property type="project" value="UniProtKB-KW"/>
</dbReference>
<dbReference type="InterPro" id="IPR018392">
    <property type="entry name" value="LysM"/>
</dbReference>
<reference evidence="8" key="1">
    <citation type="submission" date="2015-03" db="EMBL/GenBank/DDBJ databases">
        <authorList>
            <person name="Urmite Genomes"/>
        </authorList>
    </citation>
    <scope>NUCLEOTIDE SEQUENCE [LARGE SCALE GENOMIC DNA]</scope>
    <source>
        <strain evidence="8">FF10</strain>
    </source>
</reference>
<dbReference type="Proteomes" id="UP000198604">
    <property type="component" value="Unassembled WGS sequence"/>
</dbReference>
<dbReference type="STRING" id="1608583.BN1356_00451"/>
<feature type="chain" id="PRO_5002420685" evidence="4">
    <location>
        <begin position="28"/>
        <end position="273"/>
    </location>
</feature>
<dbReference type="InterPro" id="IPR007921">
    <property type="entry name" value="CHAP_dom"/>
</dbReference>
<keyword evidence="8" id="KW-1185">Reference proteome</keyword>
<dbReference type="OrthoDB" id="2409959at2"/>
<gene>
    <name evidence="7" type="ORF">BN1356_00451</name>
</gene>
<evidence type="ECO:0000259" key="6">
    <source>
        <dbReference type="PROSITE" id="PS51782"/>
    </source>
</evidence>